<dbReference type="GO" id="GO:0016491">
    <property type="term" value="F:oxidoreductase activity"/>
    <property type="evidence" value="ECO:0007669"/>
    <property type="project" value="UniProtKB-KW"/>
</dbReference>
<dbReference type="GO" id="GO:0044283">
    <property type="term" value="P:small molecule biosynthetic process"/>
    <property type="evidence" value="ECO:0007669"/>
    <property type="project" value="UniProtKB-ARBA"/>
</dbReference>
<dbReference type="InterPro" id="IPR027443">
    <property type="entry name" value="IPNS-like_sf"/>
</dbReference>
<evidence type="ECO:0000256" key="1">
    <source>
        <dbReference type="ARBA" id="ARBA00008056"/>
    </source>
</evidence>
<dbReference type="STRING" id="1076935.U4LJC0"/>
<reference evidence="4 5" key="1">
    <citation type="journal article" date="2013" name="PLoS Genet.">
        <title>The genome and development-dependent transcriptomes of Pyronema confluens: a window into fungal evolution.</title>
        <authorList>
            <person name="Traeger S."/>
            <person name="Altegoer F."/>
            <person name="Freitag M."/>
            <person name="Gabaldon T."/>
            <person name="Kempken F."/>
            <person name="Kumar A."/>
            <person name="Marcet-Houben M."/>
            <person name="Poggeler S."/>
            <person name="Stajich J.E."/>
            <person name="Nowrousian M."/>
        </authorList>
    </citation>
    <scope>NUCLEOTIDE SEQUENCE [LARGE SCALE GENOMIC DNA]</scope>
    <source>
        <strain evidence="5">CBS 100304</strain>
        <tissue evidence="4">Vegetative mycelium</tissue>
    </source>
</reference>
<dbReference type="SUPFAM" id="SSF51197">
    <property type="entry name" value="Clavaminate synthase-like"/>
    <property type="match status" value="1"/>
</dbReference>
<evidence type="ECO:0000259" key="3">
    <source>
        <dbReference type="PROSITE" id="PS51471"/>
    </source>
</evidence>
<proteinExistence type="inferred from homology"/>
<keyword evidence="5" id="KW-1185">Reference proteome</keyword>
<dbReference type="PROSITE" id="PS51471">
    <property type="entry name" value="FE2OG_OXY"/>
    <property type="match status" value="1"/>
</dbReference>
<evidence type="ECO:0000313" key="4">
    <source>
        <dbReference type="EMBL" id="CCX32189.1"/>
    </source>
</evidence>
<keyword evidence="2" id="KW-0560">Oxidoreductase</keyword>
<evidence type="ECO:0000256" key="2">
    <source>
        <dbReference type="RuleBase" id="RU003682"/>
    </source>
</evidence>
<dbReference type="OrthoDB" id="288590at2759"/>
<name>U4LJC0_PYROM</name>
<keyword evidence="2" id="KW-0479">Metal-binding</keyword>
<dbReference type="Pfam" id="PF14226">
    <property type="entry name" value="DIOX_N"/>
    <property type="match status" value="1"/>
</dbReference>
<dbReference type="Gene3D" id="2.60.120.330">
    <property type="entry name" value="B-lactam Antibiotic, Isopenicillin N Synthase, Chain"/>
    <property type="match status" value="1"/>
</dbReference>
<dbReference type="InterPro" id="IPR026992">
    <property type="entry name" value="DIOX_N"/>
</dbReference>
<accession>U4LJC0</accession>
<dbReference type="PANTHER" id="PTHR47990">
    <property type="entry name" value="2-OXOGLUTARATE (2OG) AND FE(II)-DEPENDENT OXYGENASE SUPERFAMILY PROTEIN-RELATED"/>
    <property type="match status" value="1"/>
</dbReference>
<protein>
    <submittedName>
        <fullName evidence="4">Similar to Probable iron/ascorbate oxidoreductase DDB_G0283291 acc. no. Q54RA4</fullName>
    </submittedName>
</protein>
<dbReference type="Proteomes" id="UP000018144">
    <property type="component" value="Unassembled WGS sequence"/>
</dbReference>
<keyword evidence="2" id="KW-0408">Iron</keyword>
<dbReference type="eggNOG" id="KOG0143">
    <property type="taxonomic scope" value="Eukaryota"/>
</dbReference>
<gene>
    <name evidence="4" type="ORF">PCON_12510</name>
</gene>
<feature type="domain" description="Fe2OG dioxygenase" evidence="3">
    <location>
        <begin position="183"/>
        <end position="285"/>
    </location>
</feature>
<dbReference type="PRINTS" id="PR00682">
    <property type="entry name" value="IPNSYNTHASE"/>
</dbReference>
<evidence type="ECO:0000313" key="5">
    <source>
        <dbReference type="Proteomes" id="UP000018144"/>
    </source>
</evidence>
<sequence>MAAPSLPIISLAPFLRPDATRESKLHAATLLHEACSTHGFFYLSHHGIPSSICTSVLDHARRFFLSSPEASKSSIARRDPEAGGDGARGYQKLGENLTKNSSDYHEAIDFYRPVPLEPFSSGGWKLLRGPNLWPEDADNSGFKQAFEEYWTKLLELGDKVMIAMAWALGYEDDEEVILRHTKEAFWVARVIGYPPLPRGAEGKSCGEHTDYGCTTFLLADQTKGALQVQASDGKWLDADPVDGAMVVNIGDMMQVWTNGLWKSTVHRVVHKGENYRVSVPFFYEPDWEARVKPLERCVKASGGERKFGETVYKEHIMGKVAGNFYSGGGDMGAAGN</sequence>
<dbReference type="OMA" id="DESFWVM"/>
<dbReference type="EMBL" id="HF935728">
    <property type="protein sequence ID" value="CCX32189.1"/>
    <property type="molecule type" value="Genomic_DNA"/>
</dbReference>
<dbReference type="Pfam" id="PF03171">
    <property type="entry name" value="2OG-FeII_Oxy"/>
    <property type="match status" value="1"/>
</dbReference>
<dbReference type="InterPro" id="IPR005123">
    <property type="entry name" value="Oxoglu/Fe-dep_dioxygenase_dom"/>
</dbReference>
<comment type="similarity">
    <text evidence="1 2">Belongs to the iron/ascorbate-dependent oxidoreductase family.</text>
</comment>
<organism evidence="4 5">
    <name type="scientific">Pyronema omphalodes (strain CBS 100304)</name>
    <name type="common">Pyronema confluens</name>
    <dbReference type="NCBI Taxonomy" id="1076935"/>
    <lineage>
        <taxon>Eukaryota</taxon>
        <taxon>Fungi</taxon>
        <taxon>Dikarya</taxon>
        <taxon>Ascomycota</taxon>
        <taxon>Pezizomycotina</taxon>
        <taxon>Pezizomycetes</taxon>
        <taxon>Pezizales</taxon>
        <taxon>Pyronemataceae</taxon>
        <taxon>Pyronema</taxon>
    </lineage>
</organism>
<dbReference type="AlphaFoldDB" id="U4LJC0"/>
<dbReference type="InterPro" id="IPR050231">
    <property type="entry name" value="Iron_ascorbate_oxido_reductase"/>
</dbReference>
<dbReference type="InterPro" id="IPR044861">
    <property type="entry name" value="IPNS-like_FE2OG_OXY"/>
</dbReference>
<dbReference type="GO" id="GO:0046872">
    <property type="term" value="F:metal ion binding"/>
    <property type="evidence" value="ECO:0007669"/>
    <property type="project" value="UniProtKB-KW"/>
</dbReference>